<dbReference type="SMART" id="SM00028">
    <property type="entry name" value="TPR"/>
    <property type="match status" value="2"/>
</dbReference>
<dbReference type="Proteomes" id="UP000514509">
    <property type="component" value="Chromosome"/>
</dbReference>
<accession>A0A7L7L2W8</accession>
<organism evidence="1 2">
    <name type="scientific">Adhaeribacter radiodurans</name>
    <dbReference type="NCBI Taxonomy" id="2745197"/>
    <lineage>
        <taxon>Bacteria</taxon>
        <taxon>Pseudomonadati</taxon>
        <taxon>Bacteroidota</taxon>
        <taxon>Cytophagia</taxon>
        <taxon>Cytophagales</taxon>
        <taxon>Hymenobacteraceae</taxon>
        <taxon>Adhaeribacter</taxon>
    </lineage>
</organism>
<evidence type="ECO:0008006" key="3">
    <source>
        <dbReference type="Google" id="ProtNLM"/>
    </source>
</evidence>
<protein>
    <recommendedName>
        <fullName evidence="3">Tetratricopeptide repeat protein</fullName>
    </recommendedName>
</protein>
<evidence type="ECO:0000313" key="1">
    <source>
        <dbReference type="EMBL" id="QMU27138.1"/>
    </source>
</evidence>
<reference evidence="1 2" key="2">
    <citation type="submission" date="2020-08" db="EMBL/GenBank/DDBJ databases">
        <title>Adhaeribacter dokdonensis sp. nov., isolated from the rhizosphere of Elymus tsukushiensis, a plant native to the Dokdo Islands, Republic of Korea.</title>
        <authorList>
            <person name="Ghim S.Y."/>
        </authorList>
    </citation>
    <scope>NUCLEOTIDE SEQUENCE [LARGE SCALE GENOMIC DNA]</scope>
    <source>
        <strain evidence="1 2">KUDC8001</strain>
    </source>
</reference>
<dbReference type="KEGG" id="add:HUW48_03425"/>
<sequence length="223" mass="25184">MNKILPIFGQVIFWIVGLCLIAACTQTRTAQPIIKTVHPDKIKKLYDLGYQNLRSMDTVGALADSLLRLGQTNPDARLKGKILKAKYYWLTGNYQSAMPTVLQALELAQHTSINPELPVIYSIIGNLYKEKKNYLKALESTAKGLEAAQTLQDTSNIIFHIRLKALFTRSYGTEVKDSTLINQGFKIYLNGLKLAESSPAFEKDRIAYYNNIAQIYLTDKKDY</sequence>
<dbReference type="InterPro" id="IPR011990">
    <property type="entry name" value="TPR-like_helical_dom_sf"/>
</dbReference>
<dbReference type="SUPFAM" id="SSF48452">
    <property type="entry name" value="TPR-like"/>
    <property type="match status" value="1"/>
</dbReference>
<gene>
    <name evidence="1" type="ORF">HUW48_03425</name>
</gene>
<dbReference type="EMBL" id="CP055153">
    <property type="protein sequence ID" value="QMU27138.1"/>
    <property type="molecule type" value="Genomic_DNA"/>
</dbReference>
<keyword evidence="2" id="KW-1185">Reference proteome</keyword>
<dbReference type="PROSITE" id="PS51257">
    <property type="entry name" value="PROKAR_LIPOPROTEIN"/>
    <property type="match status" value="1"/>
</dbReference>
<reference evidence="1 2" key="1">
    <citation type="submission" date="2020-06" db="EMBL/GenBank/DDBJ databases">
        <authorList>
            <person name="Hwang Y.J."/>
        </authorList>
    </citation>
    <scope>NUCLEOTIDE SEQUENCE [LARGE SCALE GENOMIC DNA]</scope>
    <source>
        <strain evidence="1 2">KUDC8001</strain>
    </source>
</reference>
<dbReference type="AlphaFoldDB" id="A0A7L7L2W8"/>
<dbReference type="RefSeq" id="WP_182414339.1">
    <property type="nucleotide sequence ID" value="NZ_CP055153.1"/>
</dbReference>
<dbReference type="Gene3D" id="1.25.40.10">
    <property type="entry name" value="Tetratricopeptide repeat domain"/>
    <property type="match status" value="1"/>
</dbReference>
<proteinExistence type="predicted"/>
<dbReference type="InterPro" id="IPR019734">
    <property type="entry name" value="TPR_rpt"/>
</dbReference>
<evidence type="ECO:0000313" key="2">
    <source>
        <dbReference type="Proteomes" id="UP000514509"/>
    </source>
</evidence>
<name>A0A7L7L2W8_9BACT</name>